<dbReference type="InterPro" id="IPR014018">
    <property type="entry name" value="SecA_motor_DEAD"/>
</dbReference>
<evidence type="ECO:0000259" key="3">
    <source>
        <dbReference type="PROSITE" id="PS51196"/>
    </source>
</evidence>
<accession>X6LAG8</accession>
<evidence type="ECO:0000256" key="1">
    <source>
        <dbReference type="ARBA" id="ARBA00022927"/>
    </source>
</evidence>
<gene>
    <name evidence="4" type="ORF">RFI_38476</name>
</gene>
<dbReference type="GO" id="GO:0005524">
    <property type="term" value="F:ATP binding"/>
    <property type="evidence" value="ECO:0007669"/>
    <property type="project" value="InterPro"/>
</dbReference>
<evidence type="ECO:0000313" key="5">
    <source>
        <dbReference type="Proteomes" id="UP000023152"/>
    </source>
</evidence>
<dbReference type="InterPro" id="IPR027417">
    <property type="entry name" value="P-loop_NTPase"/>
</dbReference>
<name>X6LAG8_RETFI</name>
<dbReference type="PANTHER" id="PTHR30612">
    <property type="entry name" value="SECA INNER MEMBRANE COMPONENT OF SEC PROTEIN SECRETION SYSTEM"/>
    <property type="match status" value="1"/>
</dbReference>
<dbReference type="InterPro" id="IPR000185">
    <property type="entry name" value="SecA"/>
</dbReference>
<keyword evidence="5" id="KW-1185">Reference proteome</keyword>
<dbReference type="SUPFAM" id="SSF52540">
    <property type="entry name" value="P-loop containing nucleoside triphosphate hydrolases"/>
    <property type="match status" value="1"/>
</dbReference>
<protein>
    <recommendedName>
        <fullName evidence="3">SecA family profile domain-containing protein</fullName>
    </recommendedName>
</protein>
<dbReference type="AlphaFoldDB" id="X6LAG8"/>
<reference evidence="4 5" key="1">
    <citation type="journal article" date="2013" name="Curr. Biol.">
        <title>The Genome of the Foraminiferan Reticulomyxa filosa.</title>
        <authorList>
            <person name="Glockner G."/>
            <person name="Hulsmann N."/>
            <person name="Schleicher M."/>
            <person name="Noegel A.A."/>
            <person name="Eichinger L."/>
            <person name="Gallinger C."/>
            <person name="Pawlowski J."/>
            <person name="Sierra R."/>
            <person name="Euteneuer U."/>
            <person name="Pillet L."/>
            <person name="Moustafa A."/>
            <person name="Platzer M."/>
            <person name="Groth M."/>
            <person name="Szafranski K."/>
            <person name="Schliwa M."/>
        </authorList>
    </citation>
    <scope>NUCLEOTIDE SEQUENCE [LARGE SCALE GENOMIC DNA]</scope>
</reference>
<dbReference type="Gene3D" id="3.40.50.300">
    <property type="entry name" value="P-loop containing nucleotide triphosphate hydrolases"/>
    <property type="match status" value="1"/>
</dbReference>
<comment type="caution">
    <text evidence="4">The sequence shown here is derived from an EMBL/GenBank/DDBJ whole genome shotgun (WGS) entry which is preliminary data.</text>
</comment>
<organism evidence="4 5">
    <name type="scientific">Reticulomyxa filosa</name>
    <dbReference type="NCBI Taxonomy" id="46433"/>
    <lineage>
        <taxon>Eukaryota</taxon>
        <taxon>Sar</taxon>
        <taxon>Rhizaria</taxon>
        <taxon>Retaria</taxon>
        <taxon>Foraminifera</taxon>
        <taxon>Monothalamids</taxon>
        <taxon>Reticulomyxidae</taxon>
        <taxon>Reticulomyxa</taxon>
    </lineage>
</organism>
<dbReference type="EMBL" id="ASPP01045170">
    <property type="protein sequence ID" value="ETN99012.1"/>
    <property type="molecule type" value="Genomic_DNA"/>
</dbReference>
<dbReference type="PANTHER" id="PTHR30612:SF0">
    <property type="entry name" value="CHLOROPLAST PROTEIN-TRANSPORTING ATPASE"/>
    <property type="match status" value="1"/>
</dbReference>
<evidence type="ECO:0000256" key="2">
    <source>
        <dbReference type="ARBA" id="ARBA00023010"/>
    </source>
</evidence>
<keyword evidence="2" id="KW-0811">Translocation</keyword>
<dbReference type="GO" id="GO:0006605">
    <property type="term" value="P:protein targeting"/>
    <property type="evidence" value="ECO:0007669"/>
    <property type="project" value="InterPro"/>
</dbReference>
<feature type="domain" description="SecA family profile" evidence="3">
    <location>
        <begin position="1"/>
        <end position="219"/>
    </location>
</feature>
<proteinExistence type="predicted"/>
<dbReference type="GO" id="GO:0006886">
    <property type="term" value="P:intracellular protein transport"/>
    <property type="evidence" value="ECO:0007669"/>
    <property type="project" value="InterPro"/>
</dbReference>
<dbReference type="Proteomes" id="UP000023152">
    <property type="component" value="Unassembled WGS sequence"/>
</dbReference>
<keyword evidence="1" id="KW-0653">Protein transport</keyword>
<keyword evidence="1" id="KW-0813">Transport</keyword>
<dbReference type="PROSITE" id="PS51196">
    <property type="entry name" value="SECA_MOTOR_DEAD"/>
    <property type="match status" value="1"/>
</dbReference>
<sequence>MGVSGTLKTLSEPEKEVVEKDYHVSKNTYMPSLFGDNKLIFAEKKDILIVEECDYFTTLKKEIDDRLIGTNPATKRSVLVFFESKKQLMEFYESSNFAAMKENAIVMTEETSKEKESLIKCTTTSGQVGLFTKSVGRRTDFVCRDEIVAANGGIHVIQTFLSEELSEEMQIRGRTARQGTSGSYSLVLCDKSLERFLITKAEIDDARKAGNFYPLLHAKRTEFFRLQFAESKKYVEYAANEHKLSEELIAALKGNNVNTVKKMLYDRNKGAEEKILSKTIILMGGTASTGHT</sequence>
<evidence type="ECO:0000313" key="4">
    <source>
        <dbReference type="EMBL" id="ETN99012.1"/>
    </source>
</evidence>